<proteinExistence type="predicted"/>
<dbReference type="InterPro" id="IPR006073">
    <property type="entry name" value="GTP-bd"/>
</dbReference>
<evidence type="ECO:0000313" key="3">
    <source>
        <dbReference type="Ensembl" id="ENSHBUP00000034027.1"/>
    </source>
</evidence>
<reference evidence="3" key="1">
    <citation type="submission" date="2025-08" db="UniProtKB">
        <authorList>
            <consortium name="Ensembl"/>
        </authorList>
    </citation>
    <scope>IDENTIFICATION</scope>
</reference>
<dbReference type="PROSITE" id="PS51721">
    <property type="entry name" value="G_CP"/>
    <property type="match status" value="1"/>
</dbReference>
<dbReference type="InterPro" id="IPR052807">
    <property type="entry name" value="Mito_transl_resp_regulator"/>
</dbReference>
<dbReference type="Pfam" id="PF01926">
    <property type="entry name" value="MMR_HSR1"/>
    <property type="match status" value="1"/>
</dbReference>
<dbReference type="CDD" id="cd01855">
    <property type="entry name" value="YqeH"/>
    <property type="match status" value="1"/>
</dbReference>
<feature type="region of interest" description="Disordered" evidence="1">
    <location>
        <begin position="109"/>
        <end position="142"/>
    </location>
</feature>
<keyword evidence="4" id="KW-1185">Reference proteome</keyword>
<dbReference type="Gene3D" id="3.40.50.300">
    <property type="entry name" value="P-loop containing nucleotide triphosphate hydrolases"/>
    <property type="match status" value="1"/>
</dbReference>
<accession>A0A3Q2X4C4</accession>
<protein>
    <submittedName>
        <fullName evidence="3">Nitric oxide associated 1</fullName>
    </submittedName>
</protein>
<name>A0A3Q2X4C4_HAPBU</name>
<dbReference type="InterPro" id="IPR027417">
    <property type="entry name" value="P-loop_NTPase"/>
</dbReference>
<dbReference type="STRING" id="8153.ENSHBUP00000034027"/>
<feature type="compositionally biased region" description="Low complexity" evidence="1">
    <location>
        <begin position="120"/>
        <end position="132"/>
    </location>
</feature>
<evidence type="ECO:0000259" key="2">
    <source>
        <dbReference type="PROSITE" id="PS51721"/>
    </source>
</evidence>
<feature type="region of interest" description="Disordered" evidence="1">
    <location>
        <begin position="504"/>
        <end position="529"/>
    </location>
</feature>
<evidence type="ECO:0000256" key="1">
    <source>
        <dbReference type="SAM" id="MobiDB-lite"/>
    </source>
</evidence>
<dbReference type="InterPro" id="IPR030378">
    <property type="entry name" value="G_CP_dom"/>
</dbReference>
<dbReference type="InterPro" id="IPR048422">
    <property type="entry name" value="NOA1/YqeH-like_C"/>
</dbReference>
<dbReference type="PANTHER" id="PTHR46406">
    <property type="entry name" value="NITRIC OXIDE-ASSOCIATED PROTEIN 1"/>
    <property type="match status" value="1"/>
</dbReference>
<organism evidence="3 4">
    <name type="scientific">Haplochromis burtoni</name>
    <name type="common">Burton's mouthbrooder</name>
    <name type="synonym">Chromis burtoni</name>
    <dbReference type="NCBI Taxonomy" id="8153"/>
    <lineage>
        <taxon>Eukaryota</taxon>
        <taxon>Metazoa</taxon>
        <taxon>Chordata</taxon>
        <taxon>Craniata</taxon>
        <taxon>Vertebrata</taxon>
        <taxon>Euteleostomi</taxon>
        <taxon>Actinopterygii</taxon>
        <taxon>Neopterygii</taxon>
        <taxon>Teleostei</taxon>
        <taxon>Neoteleostei</taxon>
        <taxon>Acanthomorphata</taxon>
        <taxon>Ovalentaria</taxon>
        <taxon>Cichlomorphae</taxon>
        <taxon>Cichliformes</taxon>
        <taxon>Cichlidae</taxon>
        <taxon>African cichlids</taxon>
        <taxon>Pseudocrenilabrinae</taxon>
        <taxon>Haplochromini</taxon>
        <taxon>Haplochromis</taxon>
    </lineage>
</organism>
<dbReference type="GeneTree" id="ENSGT00390000001695"/>
<sequence>MLSKLLFFIKPEHKQTTSRPQEEVEAERSAPPRVLSARAAVGMLTILQVCVRRHLWRSACSSAAGAQRGSGAAGGRGLSRPGVRTCTVDPNLEEQFVFLDCTDADEDSSQEEKELLHQLSATTSSSSSSAAAPGSLVDTQLSPQKHLRSLERQLQLLRHGVLKEPQAKLDSLIQFHDVDFPLDESIVAAKKKKKAAVGKGEHKIYGTPDVDEPVSDTCCSGCGAMLHCTAAAVPGYLPSEKYKVLVQEGRLSGATCQRCHLLTHHHKALNLQMPKDQYRDVVRQIRPHKALVLLIVDLLDVPDSIIPDLPELVGRNKYIVVLGNKIDLLPGDSPNYLQRLKRQLSQYCKEAGFGDQVTDVHLISAKTGYGIEELISSLQRSWKYKGDVYLVGSANAGKSTLFNTLLESDYCKSRASNVIHKATISPWPGTTLNLLKFPIINPTPYRMFKRQERLKEASQQKESELLPEELKRLQYFSKQGYLVGRIGRTFRVEGFRPNEIQFDPDSLAFGENEDGEETTTAASRSTEELSHNELKDAHWLYDTPGIMKELDILNLLHEQEVRLVVPTQAIVPRTFVLKPGTSLFVGALARIDFLQGEKSCWFSVMASDRVPVHITSLEKADSIYEKHGGHVLLGVPVGGSERMKEFPALVPQEFSLEGRGYLEAAADIKLSSAGWVAVTAVEGDQLLLRVHGPQAAGFGLRTPSLLPHVISLKGERIRKSAAYKPMKAVGLLHSGLSAAGTERLQVKRKKKKKN</sequence>
<dbReference type="Pfam" id="PF21516">
    <property type="entry name" value="YqeH-like_C"/>
    <property type="match status" value="1"/>
</dbReference>
<dbReference type="Proteomes" id="UP000264840">
    <property type="component" value="Unplaced"/>
</dbReference>
<dbReference type="PANTHER" id="PTHR46406:SF1">
    <property type="entry name" value="NITRIC OXIDE-ASSOCIATED PROTEIN 1"/>
    <property type="match status" value="1"/>
</dbReference>
<reference evidence="3" key="2">
    <citation type="submission" date="2025-09" db="UniProtKB">
        <authorList>
            <consortium name="Ensembl"/>
        </authorList>
    </citation>
    <scope>IDENTIFICATION</scope>
</reference>
<dbReference type="Ensembl" id="ENSHBUT00000035383.1">
    <property type="protein sequence ID" value="ENSHBUP00000034027.1"/>
    <property type="gene ID" value="ENSHBUG00000021318.1"/>
</dbReference>
<feature type="domain" description="CP-type G" evidence="2">
    <location>
        <begin position="278"/>
        <end position="549"/>
    </location>
</feature>
<dbReference type="GO" id="GO:0005525">
    <property type="term" value="F:GTP binding"/>
    <property type="evidence" value="ECO:0007669"/>
    <property type="project" value="InterPro"/>
</dbReference>
<evidence type="ECO:0000313" key="4">
    <source>
        <dbReference type="Proteomes" id="UP000264840"/>
    </source>
</evidence>
<dbReference type="SUPFAM" id="SSF52540">
    <property type="entry name" value="P-loop containing nucleoside triphosphate hydrolases"/>
    <property type="match status" value="1"/>
</dbReference>
<dbReference type="AlphaFoldDB" id="A0A3Q2X4C4"/>